<dbReference type="AlphaFoldDB" id="A0A820N003"/>
<dbReference type="EMBL" id="CAJOAZ010024052">
    <property type="protein sequence ID" value="CAF4380954.1"/>
    <property type="molecule type" value="Genomic_DNA"/>
</dbReference>
<comment type="caution">
    <text evidence="1">The sequence shown here is derived from an EMBL/GenBank/DDBJ whole genome shotgun (WGS) entry which is preliminary data.</text>
</comment>
<feature type="non-terminal residue" evidence="1">
    <location>
        <position position="39"/>
    </location>
</feature>
<gene>
    <name evidence="1" type="ORF">OXD698_LOCUS50373</name>
</gene>
<sequence>MDESDVEQLIITMNEGIENETIHNDELITLWKKMFGYRR</sequence>
<accession>A0A820N003</accession>
<proteinExistence type="predicted"/>
<evidence type="ECO:0000313" key="2">
    <source>
        <dbReference type="Proteomes" id="UP000663844"/>
    </source>
</evidence>
<protein>
    <submittedName>
        <fullName evidence="1">Uncharacterized protein</fullName>
    </submittedName>
</protein>
<reference evidence="1" key="1">
    <citation type="submission" date="2021-02" db="EMBL/GenBank/DDBJ databases">
        <authorList>
            <person name="Nowell W R."/>
        </authorList>
    </citation>
    <scope>NUCLEOTIDE SEQUENCE</scope>
</reference>
<dbReference type="Proteomes" id="UP000663844">
    <property type="component" value="Unassembled WGS sequence"/>
</dbReference>
<organism evidence="1 2">
    <name type="scientific">Adineta steineri</name>
    <dbReference type="NCBI Taxonomy" id="433720"/>
    <lineage>
        <taxon>Eukaryota</taxon>
        <taxon>Metazoa</taxon>
        <taxon>Spiralia</taxon>
        <taxon>Gnathifera</taxon>
        <taxon>Rotifera</taxon>
        <taxon>Eurotatoria</taxon>
        <taxon>Bdelloidea</taxon>
        <taxon>Adinetida</taxon>
        <taxon>Adinetidae</taxon>
        <taxon>Adineta</taxon>
    </lineage>
</organism>
<evidence type="ECO:0000313" key="1">
    <source>
        <dbReference type="EMBL" id="CAF4380954.1"/>
    </source>
</evidence>
<name>A0A820N003_9BILA</name>